<dbReference type="InterPro" id="IPR020846">
    <property type="entry name" value="MFS_dom"/>
</dbReference>
<feature type="transmembrane region" description="Helical" evidence="6">
    <location>
        <begin position="297"/>
        <end position="319"/>
    </location>
</feature>
<dbReference type="AlphaFoldDB" id="K2IDJ0"/>
<feature type="transmembrane region" description="Helical" evidence="6">
    <location>
        <begin position="240"/>
        <end position="259"/>
    </location>
</feature>
<dbReference type="PANTHER" id="PTHR43124">
    <property type="entry name" value="PURINE EFFLUX PUMP PBUE"/>
    <property type="match status" value="1"/>
</dbReference>
<evidence type="ECO:0000256" key="1">
    <source>
        <dbReference type="ARBA" id="ARBA00004651"/>
    </source>
</evidence>
<dbReference type="InterPro" id="IPR036259">
    <property type="entry name" value="MFS_trans_sf"/>
</dbReference>
<keyword evidence="3 6" id="KW-0812">Transmembrane</keyword>
<feature type="transmembrane region" description="Helical" evidence="6">
    <location>
        <begin position="196"/>
        <end position="220"/>
    </location>
</feature>
<accession>K2IDJ0</accession>
<feature type="transmembrane region" description="Helical" evidence="6">
    <location>
        <begin position="71"/>
        <end position="89"/>
    </location>
</feature>
<evidence type="ECO:0000256" key="2">
    <source>
        <dbReference type="ARBA" id="ARBA00022475"/>
    </source>
</evidence>
<protein>
    <recommendedName>
        <fullName evidence="7">Major facilitator superfamily (MFS) profile domain-containing protein</fullName>
    </recommendedName>
</protein>
<keyword evidence="5 6" id="KW-0472">Membrane</keyword>
<feature type="domain" description="Major facilitator superfamily (MFS) profile" evidence="7">
    <location>
        <begin position="5"/>
        <end position="378"/>
    </location>
</feature>
<dbReference type="RefSeq" id="WP_008486483.1">
    <property type="nucleotide sequence ID" value="NZ_AMRI01000034.1"/>
</dbReference>
<dbReference type="OrthoDB" id="9814303at2"/>
<evidence type="ECO:0000313" key="9">
    <source>
        <dbReference type="Proteomes" id="UP000006755"/>
    </source>
</evidence>
<dbReference type="EMBL" id="AMRI01000034">
    <property type="protein sequence ID" value="EKE68041.1"/>
    <property type="molecule type" value="Genomic_DNA"/>
</dbReference>
<comment type="subcellular location">
    <subcellularLocation>
        <location evidence="1">Cell membrane</location>
        <topology evidence="1">Multi-pass membrane protein</topology>
    </subcellularLocation>
</comment>
<feature type="transmembrane region" description="Helical" evidence="6">
    <location>
        <begin position="126"/>
        <end position="149"/>
    </location>
</feature>
<feature type="transmembrane region" description="Helical" evidence="6">
    <location>
        <begin position="46"/>
        <end position="64"/>
    </location>
</feature>
<organism evidence="8 9">
    <name type="scientific">Gallaecimonas xiamenensis 3-C-1</name>
    <dbReference type="NCBI Taxonomy" id="745411"/>
    <lineage>
        <taxon>Bacteria</taxon>
        <taxon>Pseudomonadati</taxon>
        <taxon>Pseudomonadota</taxon>
        <taxon>Gammaproteobacteria</taxon>
        <taxon>Enterobacterales</taxon>
        <taxon>Gallaecimonadaceae</taxon>
        <taxon>Gallaecimonas</taxon>
    </lineage>
</organism>
<evidence type="ECO:0000259" key="7">
    <source>
        <dbReference type="PROSITE" id="PS50850"/>
    </source>
</evidence>
<dbReference type="GO" id="GO:0022857">
    <property type="term" value="F:transmembrane transporter activity"/>
    <property type="evidence" value="ECO:0007669"/>
    <property type="project" value="InterPro"/>
</dbReference>
<reference evidence="8 9" key="1">
    <citation type="journal article" date="2012" name="J. Bacteriol.">
        <title>Genome Sequence of Gallaecimonas xiamenensis Type Strain 3-C-1.</title>
        <authorList>
            <person name="Lai Q."/>
            <person name="Wang L."/>
            <person name="Wang W."/>
            <person name="Shao Z."/>
        </authorList>
    </citation>
    <scope>NUCLEOTIDE SEQUENCE [LARGE SCALE GENOMIC DNA]</scope>
    <source>
        <strain evidence="8 9">3-C-1</strain>
    </source>
</reference>
<dbReference type="PANTHER" id="PTHR43124:SF3">
    <property type="entry name" value="CHLORAMPHENICOL EFFLUX PUMP RV0191"/>
    <property type="match status" value="1"/>
</dbReference>
<keyword evidence="4 6" id="KW-1133">Transmembrane helix</keyword>
<evidence type="ECO:0000256" key="4">
    <source>
        <dbReference type="ARBA" id="ARBA00022989"/>
    </source>
</evidence>
<dbReference type="SUPFAM" id="SSF103473">
    <property type="entry name" value="MFS general substrate transporter"/>
    <property type="match status" value="1"/>
</dbReference>
<dbReference type="PROSITE" id="PS50850">
    <property type="entry name" value="MFS"/>
    <property type="match status" value="1"/>
</dbReference>
<feature type="transmembrane region" description="Helical" evidence="6">
    <location>
        <begin position="155"/>
        <end position="175"/>
    </location>
</feature>
<name>K2IDJ0_9GAMM</name>
<dbReference type="STRING" id="745411.B3C1_17577"/>
<evidence type="ECO:0000256" key="5">
    <source>
        <dbReference type="ARBA" id="ARBA00023136"/>
    </source>
</evidence>
<dbReference type="Proteomes" id="UP000006755">
    <property type="component" value="Unassembled WGS sequence"/>
</dbReference>
<feature type="transmembrane region" description="Helical" evidence="6">
    <location>
        <begin position="357"/>
        <end position="374"/>
    </location>
</feature>
<keyword evidence="9" id="KW-1185">Reference proteome</keyword>
<keyword evidence="2" id="KW-1003">Cell membrane</keyword>
<evidence type="ECO:0000313" key="8">
    <source>
        <dbReference type="EMBL" id="EKE68041.1"/>
    </source>
</evidence>
<dbReference type="Pfam" id="PF07690">
    <property type="entry name" value="MFS_1"/>
    <property type="match status" value="1"/>
</dbReference>
<dbReference type="PATRIC" id="fig|745411.4.peg.3460"/>
<dbReference type="GO" id="GO:0005886">
    <property type="term" value="C:plasma membrane"/>
    <property type="evidence" value="ECO:0007669"/>
    <property type="project" value="UniProtKB-SubCell"/>
</dbReference>
<dbReference type="Gene3D" id="1.20.1720.10">
    <property type="entry name" value="Multidrug resistance protein D"/>
    <property type="match status" value="1"/>
</dbReference>
<feature type="transmembrane region" description="Helical" evidence="6">
    <location>
        <begin position="95"/>
        <end position="114"/>
    </location>
</feature>
<gene>
    <name evidence="8" type="ORF">B3C1_17577</name>
</gene>
<dbReference type="InterPro" id="IPR050189">
    <property type="entry name" value="MFS_Efflux_Transporters"/>
</dbReference>
<dbReference type="eggNOG" id="COG2814">
    <property type="taxonomic scope" value="Bacteria"/>
</dbReference>
<evidence type="ECO:0000256" key="3">
    <source>
        <dbReference type="ARBA" id="ARBA00022692"/>
    </source>
</evidence>
<sequence length="382" mass="39418">MANQPRLLLLTALLMFPQVVETLYSPALPAIADAFKVSAQLAGHSLSLYFIAFAFGVVFWGRLADTLGRRPAMLAGLACYGLASLAALVSQDFALLLSARALAAFGAAAGSIVTQTMLRDCFEGRALARVFALAGIALALSPALGMMLGATLVDWGGYLALFAFLLALALLLLGWSAQALAETAPDRPPPPALWPLLSAMAGDGGIWRTALLVALFNLGLFSYYQLAPFVFDAAGLPPQAFGYSGLVLALGAVGGALCNRLLLGRGWAPAALVRLAVMLFGLGALGVAALADHWLLVLPMVLVVLAFGLGIPNVLAGALTDYGHCLGTAGALLGMAYYLLLGTGLVVAAWLQDLGPILVGSALTMGLLLAAQTIQKSRSVSP</sequence>
<comment type="caution">
    <text evidence="8">The sequence shown here is derived from an EMBL/GenBank/DDBJ whole genome shotgun (WGS) entry which is preliminary data.</text>
</comment>
<proteinExistence type="predicted"/>
<feature type="transmembrane region" description="Helical" evidence="6">
    <location>
        <begin position="271"/>
        <end position="291"/>
    </location>
</feature>
<evidence type="ECO:0000256" key="6">
    <source>
        <dbReference type="SAM" id="Phobius"/>
    </source>
</evidence>
<feature type="transmembrane region" description="Helical" evidence="6">
    <location>
        <begin position="331"/>
        <end position="351"/>
    </location>
</feature>
<dbReference type="InterPro" id="IPR011701">
    <property type="entry name" value="MFS"/>
</dbReference>